<dbReference type="EMBL" id="RJSF01000030">
    <property type="protein sequence ID" value="RNM15248.1"/>
    <property type="molecule type" value="Genomic_DNA"/>
</dbReference>
<gene>
    <name evidence="2" type="ORF">EFL26_08570</name>
</gene>
<keyword evidence="3" id="KW-1185">Reference proteome</keyword>
<dbReference type="AlphaFoldDB" id="A0A3N0GSU6"/>
<reference evidence="2 3" key="1">
    <citation type="submission" date="2018-11" db="EMBL/GenBank/DDBJ databases">
        <authorList>
            <person name="Li F."/>
        </authorList>
    </citation>
    <scope>NUCLEOTIDE SEQUENCE [LARGE SCALE GENOMIC DNA]</scope>
    <source>
        <strain evidence="2 3">Gsoil 818</strain>
    </source>
</reference>
<evidence type="ECO:0000256" key="1">
    <source>
        <dbReference type="SAM" id="MobiDB-lite"/>
    </source>
</evidence>
<feature type="region of interest" description="Disordered" evidence="1">
    <location>
        <begin position="1"/>
        <end position="21"/>
    </location>
</feature>
<dbReference type="OrthoDB" id="4936366at2"/>
<dbReference type="Proteomes" id="UP000279994">
    <property type="component" value="Unassembled WGS sequence"/>
</dbReference>
<proteinExistence type="predicted"/>
<name>A0A3N0GSU6_9ACTN</name>
<evidence type="ECO:0008006" key="4">
    <source>
        <dbReference type="Google" id="ProtNLM"/>
    </source>
</evidence>
<comment type="caution">
    <text evidence="2">The sequence shown here is derived from an EMBL/GenBank/DDBJ whole genome shotgun (WGS) entry which is preliminary data.</text>
</comment>
<protein>
    <recommendedName>
        <fullName evidence="4">GGDEF domain-containing protein</fullName>
    </recommendedName>
</protein>
<sequence>MGLFTTPLRPRKSTLTTRDDGQEMRERLRFPARFEAVGEALVAGSRVHAACAVVGRELARDGVDLSEALDSLRSTFAQALGSEPDFASTEAMSVAWSDETLGYLHQVSCENPLTGLATLAHLRARLAELQRGAEQSGTPAAEGHALVVLDLPALEWERDPAQGERQISRALVMARIADRARLVFPGEESIGEATPSRLLVLAPRTDDLGLRVVVLRDLIADTASPGGAVRVWIEGLPSSHAATAALLDELART</sequence>
<dbReference type="RefSeq" id="WP_123222487.1">
    <property type="nucleotide sequence ID" value="NZ_RJSF01000030.1"/>
</dbReference>
<evidence type="ECO:0000313" key="2">
    <source>
        <dbReference type="EMBL" id="RNM15248.1"/>
    </source>
</evidence>
<organism evidence="2 3">
    <name type="scientific">Nocardioides pocheonensis</name>
    <dbReference type="NCBI Taxonomy" id="661485"/>
    <lineage>
        <taxon>Bacteria</taxon>
        <taxon>Bacillati</taxon>
        <taxon>Actinomycetota</taxon>
        <taxon>Actinomycetes</taxon>
        <taxon>Propionibacteriales</taxon>
        <taxon>Nocardioidaceae</taxon>
        <taxon>Nocardioides</taxon>
    </lineage>
</organism>
<accession>A0A3N0GSU6</accession>
<evidence type="ECO:0000313" key="3">
    <source>
        <dbReference type="Proteomes" id="UP000279994"/>
    </source>
</evidence>